<feature type="region of interest" description="Disordered" evidence="1">
    <location>
        <begin position="104"/>
        <end position="132"/>
    </location>
</feature>
<gene>
    <name evidence="2" type="ORF">AVEN_166926_1</name>
</gene>
<evidence type="ECO:0000313" key="2">
    <source>
        <dbReference type="EMBL" id="GBN18290.1"/>
    </source>
</evidence>
<keyword evidence="3" id="KW-1185">Reference proteome</keyword>
<protein>
    <submittedName>
        <fullName evidence="2">Uncharacterized protein</fullName>
    </submittedName>
</protein>
<comment type="caution">
    <text evidence="2">The sequence shown here is derived from an EMBL/GenBank/DDBJ whole genome shotgun (WGS) entry which is preliminary data.</text>
</comment>
<feature type="region of interest" description="Disordered" evidence="1">
    <location>
        <begin position="1"/>
        <end position="23"/>
    </location>
</feature>
<proteinExistence type="predicted"/>
<organism evidence="2 3">
    <name type="scientific">Araneus ventricosus</name>
    <name type="common">Orbweaver spider</name>
    <name type="synonym">Epeira ventricosa</name>
    <dbReference type="NCBI Taxonomy" id="182803"/>
    <lineage>
        <taxon>Eukaryota</taxon>
        <taxon>Metazoa</taxon>
        <taxon>Ecdysozoa</taxon>
        <taxon>Arthropoda</taxon>
        <taxon>Chelicerata</taxon>
        <taxon>Arachnida</taxon>
        <taxon>Araneae</taxon>
        <taxon>Araneomorphae</taxon>
        <taxon>Entelegynae</taxon>
        <taxon>Araneoidea</taxon>
        <taxon>Araneidae</taxon>
        <taxon>Araneus</taxon>
    </lineage>
</organism>
<evidence type="ECO:0000313" key="3">
    <source>
        <dbReference type="Proteomes" id="UP000499080"/>
    </source>
</evidence>
<dbReference type="EMBL" id="BGPR01006360">
    <property type="protein sequence ID" value="GBN18290.1"/>
    <property type="molecule type" value="Genomic_DNA"/>
</dbReference>
<reference evidence="2 3" key="1">
    <citation type="journal article" date="2019" name="Sci. Rep.">
        <title>Orb-weaving spider Araneus ventricosus genome elucidates the spidroin gene catalogue.</title>
        <authorList>
            <person name="Kono N."/>
            <person name="Nakamura H."/>
            <person name="Ohtoshi R."/>
            <person name="Moran D.A.P."/>
            <person name="Shinohara A."/>
            <person name="Yoshida Y."/>
            <person name="Fujiwara M."/>
            <person name="Mori M."/>
            <person name="Tomita M."/>
            <person name="Arakawa K."/>
        </authorList>
    </citation>
    <scope>NUCLEOTIDE SEQUENCE [LARGE SCALE GENOMIC DNA]</scope>
</reference>
<sequence>MIGNPVLPGYDPSSEMGHKSHTTITVPTSEAKTCLLIRQLLIRELAVPSVHEQPLISNQLEQFRSESYALLKQLKRSVQLLNSAPQLAARDSVLLPQIRRCSTPNANAKIGNRSKNDHRSQSTLFSFSPAAA</sequence>
<evidence type="ECO:0000256" key="1">
    <source>
        <dbReference type="SAM" id="MobiDB-lite"/>
    </source>
</evidence>
<accession>A0A4Y2LVZ1</accession>
<dbReference type="AlphaFoldDB" id="A0A4Y2LVZ1"/>
<name>A0A4Y2LVZ1_ARAVE</name>
<dbReference type="Proteomes" id="UP000499080">
    <property type="component" value="Unassembled WGS sequence"/>
</dbReference>